<organism evidence="1 2">
    <name type="scientific">Methanosphaerula palustris (strain ATCC BAA-1556 / DSM 19958 / E1-9c)</name>
    <dbReference type="NCBI Taxonomy" id="521011"/>
    <lineage>
        <taxon>Archaea</taxon>
        <taxon>Methanobacteriati</taxon>
        <taxon>Methanobacteriota</taxon>
        <taxon>Stenosarchaea group</taxon>
        <taxon>Methanomicrobia</taxon>
        <taxon>Methanomicrobiales</taxon>
        <taxon>Methanoregulaceae</taxon>
        <taxon>Methanosphaerula</taxon>
    </lineage>
</organism>
<evidence type="ECO:0000313" key="1">
    <source>
        <dbReference type="EMBL" id="ACL17926.1"/>
    </source>
</evidence>
<accession>B8GFP3</accession>
<protein>
    <submittedName>
        <fullName evidence="1">TonB box domain protein</fullName>
    </submittedName>
</protein>
<dbReference type="STRING" id="521011.Mpal_2662"/>
<dbReference type="KEGG" id="mpl:Mpal_2662"/>
<name>B8GFP3_METPE</name>
<dbReference type="OrthoDB" id="78050at2157"/>
<dbReference type="Pfam" id="PF09845">
    <property type="entry name" value="OapC"/>
    <property type="match status" value="1"/>
</dbReference>
<evidence type="ECO:0000313" key="2">
    <source>
        <dbReference type="Proteomes" id="UP000002457"/>
    </source>
</evidence>
<dbReference type="eggNOG" id="arCOG04417">
    <property type="taxonomic scope" value="Archaea"/>
</dbReference>
<dbReference type="Proteomes" id="UP000002457">
    <property type="component" value="Chromosome"/>
</dbReference>
<dbReference type="InterPro" id="IPR018645">
    <property type="entry name" value="OapC-like"/>
</dbReference>
<dbReference type="EMBL" id="CP001338">
    <property type="protein sequence ID" value="ACL17926.1"/>
    <property type="molecule type" value="Genomic_DNA"/>
</dbReference>
<dbReference type="HOGENOM" id="CLU_126374_0_0_2"/>
<reference evidence="1 2" key="1">
    <citation type="journal article" date="2015" name="Genome Announc.">
        <title>Complete Genome Sequence of Methanosphaerula palustris E1-9CT, a Hydrogenotrophic Methanogen Isolated from a Minerotrophic Fen Peatland.</title>
        <authorList>
            <person name="Cadillo-Quiroz H."/>
            <person name="Browne P."/>
            <person name="Kyrpides N."/>
            <person name="Woyke T."/>
            <person name="Goodwin L."/>
            <person name="Detter C."/>
            <person name="Yavitt J.B."/>
            <person name="Zinder S.H."/>
        </authorList>
    </citation>
    <scope>NUCLEOTIDE SEQUENCE [LARGE SCALE GENOMIC DNA]</scope>
    <source>
        <strain evidence="2">ATCC BAA-1556 / DSM 19958 / E1-9c</strain>
    </source>
</reference>
<keyword evidence="2" id="KW-1185">Reference proteome</keyword>
<gene>
    <name evidence="1" type="ordered locus">Mpal_2662</name>
</gene>
<proteinExistence type="predicted"/>
<sequence length="139" mass="15204">MPHKCTHCEKIFEDGSPEILKGCPACGGKKFLYVREEDHPVDQVEGMPAPAIEADKSPVGTIEELGGDQETVQVRPAHKEREKDIFDRLESISINGPGSYEINIEKLAQNGGLVLGLGKEGQYAVDILSMGKSKKKDKK</sequence>
<dbReference type="RefSeq" id="WP_012619245.1">
    <property type="nucleotide sequence ID" value="NC_011832.1"/>
</dbReference>
<dbReference type="GeneID" id="7272484"/>
<dbReference type="AlphaFoldDB" id="B8GFP3"/>